<keyword evidence="4" id="KW-0862">Zinc</keyword>
<dbReference type="GO" id="GO:0008757">
    <property type="term" value="F:S-adenosylmethionine-dependent methyltransferase activity"/>
    <property type="evidence" value="ECO:0007669"/>
    <property type="project" value="InterPro"/>
</dbReference>
<dbReference type="Pfam" id="PF08241">
    <property type="entry name" value="Methyltransf_11"/>
    <property type="match status" value="1"/>
</dbReference>
<dbReference type="InterPro" id="IPR051422">
    <property type="entry name" value="AlkB_tRNA_MeTrf/Diox"/>
</dbReference>
<dbReference type="RefSeq" id="XP_011198671.2">
    <property type="nucleotide sequence ID" value="XM_011200369.4"/>
</dbReference>
<dbReference type="Gene3D" id="3.30.70.330">
    <property type="match status" value="1"/>
</dbReference>
<keyword evidence="3" id="KW-0808">Transferase</keyword>
<dbReference type="PANTHER" id="PTHR13069:SF21">
    <property type="entry name" value="ALKYLATED DNA REPAIR PROTEIN ALKB HOMOLOG 8"/>
    <property type="match status" value="1"/>
</dbReference>
<dbReference type="Gene3D" id="2.60.120.590">
    <property type="entry name" value="Alpha-ketoglutarate-dependent dioxygenase AlkB-like"/>
    <property type="match status" value="1"/>
</dbReference>
<evidence type="ECO:0000256" key="4">
    <source>
        <dbReference type="ARBA" id="ARBA00022833"/>
    </source>
</evidence>
<dbReference type="GeneID" id="105222847"/>
<dbReference type="InterPro" id="IPR013216">
    <property type="entry name" value="Methyltransf_11"/>
</dbReference>
<evidence type="ECO:0000313" key="7">
    <source>
        <dbReference type="Proteomes" id="UP001652620"/>
    </source>
</evidence>
<dbReference type="GO" id="GO:0030488">
    <property type="term" value="P:tRNA methylation"/>
    <property type="evidence" value="ECO:0007669"/>
    <property type="project" value="TreeGrafter"/>
</dbReference>
<dbReference type="InterPro" id="IPR037151">
    <property type="entry name" value="AlkB-like_sf"/>
</dbReference>
<dbReference type="PANTHER" id="PTHR13069">
    <property type="entry name" value="ALKYLATED DNA REPAIR PROTEIN ALKB HOMOLOG 8"/>
    <property type="match status" value="1"/>
</dbReference>
<evidence type="ECO:0000256" key="2">
    <source>
        <dbReference type="ARBA" id="ARBA00022603"/>
    </source>
</evidence>
<dbReference type="GO" id="GO:0005737">
    <property type="term" value="C:cytoplasm"/>
    <property type="evidence" value="ECO:0007669"/>
    <property type="project" value="TreeGrafter"/>
</dbReference>
<name>A0A6I9UW50_BACDO</name>
<protein>
    <submittedName>
        <fullName evidence="8">Alkylated DNA repair protein alkB homolog 8</fullName>
    </submittedName>
</protein>
<evidence type="ECO:0000313" key="8">
    <source>
        <dbReference type="RefSeq" id="XP_011198671.2"/>
    </source>
</evidence>
<accession>A0A6I9UW50</accession>
<keyword evidence="7" id="KW-1185">Reference proteome</keyword>
<dbReference type="InterPro" id="IPR029063">
    <property type="entry name" value="SAM-dependent_MTases_sf"/>
</dbReference>
<dbReference type="InterPro" id="IPR035979">
    <property type="entry name" value="RBD_domain_sf"/>
</dbReference>
<comment type="cofactor">
    <cofactor evidence="1">
        <name>Fe(2+)</name>
        <dbReference type="ChEBI" id="CHEBI:29033"/>
    </cofactor>
</comment>
<keyword evidence="5" id="KW-0694">RNA-binding</keyword>
<dbReference type="GO" id="GO:0002098">
    <property type="term" value="P:tRNA wobble uridine modification"/>
    <property type="evidence" value="ECO:0007669"/>
    <property type="project" value="TreeGrafter"/>
</dbReference>
<evidence type="ECO:0000256" key="5">
    <source>
        <dbReference type="ARBA" id="ARBA00022884"/>
    </source>
</evidence>
<dbReference type="KEGG" id="bdr:105222847"/>
<dbReference type="AlphaFoldDB" id="A0A6I9UW50"/>
<reference evidence="8" key="1">
    <citation type="submission" date="2025-08" db="UniProtKB">
        <authorList>
            <consortium name="RefSeq"/>
        </authorList>
    </citation>
    <scope>IDENTIFICATION</scope>
    <source>
        <tissue evidence="8">Adult</tissue>
    </source>
</reference>
<dbReference type="GO" id="GO:0005634">
    <property type="term" value="C:nucleus"/>
    <property type="evidence" value="ECO:0007669"/>
    <property type="project" value="TreeGrafter"/>
</dbReference>
<dbReference type="OrthoDB" id="271595at2759"/>
<dbReference type="InterPro" id="IPR005123">
    <property type="entry name" value="Oxoglu/Fe-dep_dioxygenase_dom"/>
</dbReference>
<dbReference type="FunCoup" id="A0A6I9UW50">
    <property type="interactions" value="1159"/>
</dbReference>
<evidence type="ECO:0000256" key="1">
    <source>
        <dbReference type="ARBA" id="ARBA00001954"/>
    </source>
</evidence>
<evidence type="ECO:0000259" key="6">
    <source>
        <dbReference type="PROSITE" id="PS51471"/>
    </source>
</evidence>
<feature type="domain" description="Fe2OG dioxygenase" evidence="6">
    <location>
        <begin position="215"/>
        <end position="319"/>
    </location>
</feature>
<dbReference type="Pfam" id="PF13532">
    <property type="entry name" value="2OG-FeII_Oxy_2"/>
    <property type="match status" value="1"/>
</dbReference>
<organism evidence="7 8">
    <name type="scientific">Bactrocera dorsalis</name>
    <name type="common">Oriental fruit fly</name>
    <name type="synonym">Dacus dorsalis</name>
    <dbReference type="NCBI Taxonomy" id="27457"/>
    <lineage>
        <taxon>Eukaryota</taxon>
        <taxon>Metazoa</taxon>
        <taxon>Ecdysozoa</taxon>
        <taxon>Arthropoda</taxon>
        <taxon>Hexapoda</taxon>
        <taxon>Insecta</taxon>
        <taxon>Pterygota</taxon>
        <taxon>Neoptera</taxon>
        <taxon>Endopterygota</taxon>
        <taxon>Diptera</taxon>
        <taxon>Brachycera</taxon>
        <taxon>Muscomorpha</taxon>
        <taxon>Tephritoidea</taxon>
        <taxon>Tephritidae</taxon>
        <taxon>Bactrocera</taxon>
        <taxon>Bactrocera</taxon>
    </lineage>
</organism>
<dbReference type="GO" id="GO:0106335">
    <property type="term" value="F:tRNA (5-carboxymethyluridine(34)-5-O)-methyltransferase activity"/>
    <property type="evidence" value="ECO:0007669"/>
    <property type="project" value="TreeGrafter"/>
</dbReference>
<dbReference type="SUPFAM" id="SSF54928">
    <property type="entry name" value="RNA-binding domain, RBD"/>
    <property type="match status" value="1"/>
</dbReference>
<dbReference type="InterPro" id="IPR012677">
    <property type="entry name" value="Nucleotide-bd_a/b_plait_sf"/>
</dbReference>
<dbReference type="InParanoid" id="A0A6I9UW50"/>
<sequence length="636" mass="71943">MTKDYSSRKLERKQRRCEAIIHTDVGIESSEKPTCFLAILNAGLSTGLTEESVLSNAIQYAPVQQVIMLPNKSYCFLKCDNVNNAERIYNHMHGRAGLEQRGGVVYLSYFKSLPICKEENIWTKPLPEGLVLLPDFLTESEENMLLKAINIEDVEQSDLKHRRVKHFGYQFIYGENNVDPTKPLNEKIPNECDILWPLLKTEMTKLGLPTWDWDVPDQLTVNIYEPGQGIPPHVDTHSAFLDPIFSLSLFGDVVMDFRRGSDRQPLKLLRRSMLVMSGASRYDWTHGITPRTLDVVPSETGLTVMPRQKRISLTFRRLRRGPCDCTFPTLCDSRINAQSNLCPVITDVIAAQLEEKNVHSVYDCIAPHFSETRHTPWPRVAEFLRSFQTGSVLLDIGCGNGKYLQCNNNALTIGCDRSSGLINACLERAKIISETSTNLPNAFRCDCLHVPVRSQAVDGCISIAVIHHLATAERRLAAIREMARLLRPGGRALIYVWAKDQRANDNKKSAYLLQNKALNKNKTTVEQQRQCAAAEVQQQQTEQFEPLIPGAPQLPVHTNRTDFMQQDVLVPWKLKGASVANKDANNSAPSSTYLRYYHVFESGELEAMLAQVPDVELVQSYYDQGNHCVIFERRQK</sequence>
<keyword evidence="2" id="KW-0489">Methyltransferase</keyword>
<dbReference type="CDD" id="cd02440">
    <property type="entry name" value="AdoMet_MTases"/>
    <property type="match status" value="1"/>
</dbReference>
<dbReference type="Gene3D" id="3.40.50.150">
    <property type="entry name" value="Vaccinia Virus protein VP39"/>
    <property type="match status" value="1"/>
</dbReference>
<dbReference type="SUPFAM" id="SSF53335">
    <property type="entry name" value="S-adenosyl-L-methionine-dependent methyltransferases"/>
    <property type="match status" value="1"/>
</dbReference>
<dbReference type="GO" id="GO:0000049">
    <property type="term" value="F:tRNA binding"/>
    <property type="evidence" value="ECO:0007669"/>
    <property type="project" value="TreeGrafter"/>
</dbReference>
<dbReference type="InterPro" id="IPR027450">
    <property type="entry name" value="AlkB-like"/>
</dbReference>
<dbReference type="SUPFAM" id="SSF51197">
    <property type="entry name" value="Clavaminate synthase-like"/>
    <property type="match status" value="1"/>
</dbReference>
<dbReference type="Proteomes" id="UP001652620">
    <property type="component" value="Chromosome 3"/>
</dbReference>
<proteinExistence type="predicted"/>
<gene>
    <name evidence="8" type="primary">LOC105222847</name>
</gene>
<evidence type="ECO:0000256" key="3">
    <source>
        <dbReference type="ARBA" id="ARBA00022679"/>
    </source>
</evidence>
<dbReference type="PROSITE" id="PS51471">
    <property type="entry name" value="FE2OG_OXY"/>
    <property type="match status" value="1"/>
</dbReference>